<dbReference type="Proteomes" id="UP000008022">
    <property type="component" value="Unassembled WGS sequence"/>
</dbReference>
<dbReference type="AlphaFoldDB" id="A0A0E0PZJ3"/>
<name>A0A0E0PZJ3_ORYRU</name>
<evidence type="ECO:0000256" key="1">
    <source>
        <dbReference type="SAM" id="MobiDB-lite"/>
    </source>
</evidence>
<protein>
    <recommendedName>
        <fullName evidence="4">DUF834 domain-containing protein</fullName>
    </recommendedName>
</protein>
<sequence length="116" mass="11941">MVPSPSILTDAGGSPELGSGVKVAEDGGGDGAVHGEEDKAITAGEAEGAGGRPKGGARWRRRMVAAVEEVAPEASGWIHAAVEEGEEEETGDLGIGKRRERRVRSCIATPPAWLGR</sequence>
<evidence type="ECO:0008006" key="4">
    <source>
        <dbReference type="Google" id="ProtNLM"/>
    </source>
</evidence>
<organism evidence="2 3">
    <name type="scientific">Oryza rufipogon</name>
    <name type="common">Brownbeard rice</name>
    <name type="synonym">Asian wild rice</name>
    <dbReference type="NCBI Taxonomy" id="4529"/>
    <lineage>
        <taxon>Eukaryota</taxon>
        <taxon>Viridiplantae</taxon>
        <taxon>Streptophyta</taxon>
        <taxon>Embryophyta</taxon>
        <taxon>Tracheophyta</taxon>
        <taxon>Spermatophyta</taxon>
        <taxon>Magnoliopsida</taxon>
        <taxon>Liliopsida</taxon>
        <taxon>Poales</taxon>
        <taxon>Poaceae</taxon>
        <taxon>BOP clade</taxon>
        <taxon>Oryzoideae</taxon>
        <taxon>Oryzeae</taxon>
        <taxon>Oryzinae</taxon>
        <taxon>Oryza</taxon>
    </lineage>
</organism>
<feature type="region of interest" description="Disordered" evidence="1">
    <location>
        <begin position="1"/>
        <end position="58"/>
    </location>
</feature>
<dbReference type="HOGENOM" id="CLU_2100936_0_0_1"/>
<reference evidence="3" key="1">
    <citation type="submission" date="2013-06" db="EMBL/GenBank/DDBJ databases">
        <authorList>
            <person name="Zhao Q."/>
        </authorList>
    </citation>
    <scope>NUCLEOTIDE SEQUENCE</scope>
    <source>
        <strain evidence="3">cv. W1943</strain>
    </source>
</reference>
<dbReference type="EnsemblPlants" id="ORUFI06G20610.1">
    <property type="protein sequence ID" value="ORUFI06G20610.1"/>
    <property type="gene ID" value="ORUFI06G20610"/>
</dbReference>
<keyword evidence="3" id="KW-1185">Reference proteome</keyword>
<dbReference type="Gramene" id="ORUFI06G20610.1">
    <property type="protein sequence ID" value="ORUFI06G20610.1"/>
    <property type="gene ID" value="ORUFI06G20610"/>
</dbReference>
<proteinExistence type="predicted"/>
<accession>A0A0E0PZJ3</accession>
<evidence type="ECO:0000313" key="2">
    <source>
        <dbReference type="EnsemblPlants" id="ORUFI06G20610.1"/>
    </source>
</evidence>
<reference evidence="2" key="2">
    <citation type="submission" date="2015-06" db="UniProtKB">
        <authorList>
            <consortium name="EnsemblPlants"/>
        </authorList>
    </citation>
    <scope>IDENTIFICATION</scope>
</reference>
<evidence type="ECO:0000313" key="3">
    <source>
        <dbReference type="Proteomes" id="UP000008022"/>
    </source>
</evidence>